<evidence type="ECO:0000256" key="1">
    <source>
        <dbReference type="SAM" id="MobiDB-lite"/>
    </source>
</evidence>
<dbReference type="STRING" id="150374.A0A0M8N333"/>
<dbReference type="Gene3D" id="2.30.29.30">
    <property type="entry name" value="Pleckstrin-homology domain (PH domain)/Phosphotyrosine-binding domain (PTB)"/>
    <property type="match status" value="1"/>
</dbReference>
<dbReference type="EMBL" id="LGSR01000020">
    <property type="protein sequence ID" value="KOS18960.1"/>
    <property type="molecule type" value="Genomic_DNA"/>
</dbReference>
<feature type="region of interest" description="Disordered" evidence="1">
    <location>
        <begin position="581"/>
        <end position="758"/>
    </location>
</feature>
<name>A0A0M8N333_ESCWE</name>
<organism evidence="2 3">
    <name type="scientific">Escovopsis weberi</name>
    <dbReference type="NCBI Taxonomy" id="150374"/>
    <lineage>
        <taxon>Eukaryota</taxon>
        <taxon>Fungi</taxon>
        <taxon>Dikarya</taxon>
        <taxon>Ascomycota</taxon>
        <taxon>Pezizomycotina</taxon>
        <taxon>Sordariomycetes</taxon>
        <taxon>Hypocreomycetidae</taxon>
        <taxon>Hypocreales</taxon>
        <taxon>Hypocreaceae</taxon>
        <taxon>Escovopsis</taxon>
    </lineage>
</organism>
<keyword evidence="3" id="KW-1185">Reference proteome</keyword>
<feature type="region of interest" description="Disordered" evidence="1">
    <location>
        <begin position="859"/>
        <end position="893"/>
    </location>
</feature>
<evidence type="ECO:0000313" key="3">
    <source>
        <dbReference type="Proteomes" id="UP000053831"/>
    </source>
</evidence>
<feature type="compositionally biased region" description="Basic and acidic residues" evidence="1">
    <location>
        <begin position="713"/>
        <end position="729"/>
    </location>
</feature>
<feature type="compositionally biased region" description="Basic and acidic residues" evidence="1">
    <location>
        <begin position="156"/>
        <end position="177"/>
    </location>
</feature>
<proteinExistence type="predicted"/>
<feature type="region of interest" description="Disordered" evidence="1">
    <location>
        <begin position="1"/>
        <end position="177"/>
    </location>
</feature>
<dbReference type="Proteomes" id="UP000053831">
    <property type="component" value="Unassembled WGS sequence"/>
</dbReference>
<feature type="compositionally biased region" description="Low complexity" evidence="1">
    <location>
        <begin position="231"/>
        <end position="252"/>
    </location>
</feature>
<feature type="compositionally biased region" description="Basic and acidic residues" evidence="1">
    <location>
        <begin position="660"/>
        <end position="673"/>
    </location>
</feature>
<dbReference type="SUPFAM" id="SSF54236">
    <property type="entry name" value="Ubiquitin-like"/>
    <property type="match status" value="1"/>
</dbReference>
<feature type="compositionally biased region" description="Basic and acidic residues" evidence="1">
    <location>
        <begin position="618"/>
        <end position="643"/>
    </location>
</feature>
<evidence type="ECO:0008006" key="4">
    <source>
        <dbReference type="Google" id="ProtNLM"/>
    </source>
</evidence>
<dbReference type="InterPro" id="IPR029071">
    <property type="entry name" value="Ubiquitin-like_domsf"/>
</dbReference>
<evidence type="ECO:0000313" key="2">
    <source>
        <dbReference type="EMBL" id="KOS18960.1"/>
    </source>
</evidence>
<feature type="compositionally biased region" description="Acidic residues" evidence="1">
    <location>
        <begin position="44"/>
        <end position="53"/>
    </location>
</feature>
<feature type="compositionally biased region" description="Polar residues" evidence="1">
    <location>
        <begin position="589"/>
        <end position="608"/>
    </location>
</feature>
<comment type="caution">
    <text evidence="2">The sequence shown here is derived from an EMBL/GenBank/DDBJ whole genome shotgun (WGS) entry which is preliminary data.</text>
</comment>
<protein>
    <recommendedName>
        <fullName evidence="4">PH domain-containing protein</fullName>
    </recommendedName>
</protein>
<dbReference type="InterPro" id="IPR011993">
    <property type="entry name" value="PH-like_dom_sf"/>
</dbReference>
<accession>A0A0M8N333</accession>
<feature type="compositionally biased region" description="Low complexity" evidence="1">
    <location>
        <begin position="119"/>
        <end position="128"/>
    </location>
</feature>
<dbReference type="PANTHER" id="PTHR38700:SF1">
    <property type="entry name" value="PH DOMAIN-CONTAINING PROTEIN"/>
    <property type="match status" value="1"/>
</dbReference>
<feature type="region of interest" description="Disordered" evidence="1">
    <location>
        <begin position="230"/>
        <end position="252"/>
    </location>
</feature>
<gene>
    <name evidence="2" type="ORF">ESCO_000633</name>
</gene>
<reference evidence="2 3" key="1">
    <citation type="submission" date="2015-07" db="EMBL/GenBank/DDBJ databases">
        <title>The genome of the fungus Escovopsis weberi, a specialized disease agent of ant agriculture.</title>
        <authorList>
            <person name="de Man T.J."/>
            <person name="Stajich J.E."/>
            <person name="Kubicek C.P."/>
            <person name="Chenthamara K."/>
            <person name="Atanasova L."/>
            <person name="Druzhinina I.S."/>
            <person name="Birnbaum S."/>
            <person name="Barribeau S.M."/>
            <person name="Teiling C."/>
            <person name="Suen G."/>
            <person name="Currie C."/>
            <person name="Gerardo N.M."/>
        </authorList>
    </citation>
    <scope>NUCLEOTIDE SEQUENCE [LARGE SCALE GENOMIC DNA]</scope>
</reference>
<dbReference type="AlphaFoldDB" id="A0A0M8N333"/>
<dbReference type="OrthoDB" id="43122at2759"/>
<dbReference type="PANTHER" id="PTHR38700">
    <property type="entry name" value="YALI0E22418P"/>
    <property type="match status" value="1"/>
</dbReference>
<sequence length="893" mass="98107">MAARGSVDEAASALSSPISPRSGPRDHGSRDKSVSSRFNLFPDSDAEGDDEDPLSPRTRSKSVAGSRKASVSKPVSINTDIPPVANFASPKSPKHIDPPHGGAADDTTGTPPSPPRSPKSPSTPTTTTADAESESPFSKTEKEIDEFTAQLDLQVEESRRKREDQKRKEEEEAARYADEVARLEAETDRILAEQRKLDLARLQSQLSNTPPSKSKRIILDKLTFLGRSRKSCSSASSQPPSTPSTIAPTIFTPDLSRASSIEASPPPERMSFIESCSSRSEEPLSSMSGGSRRILVRCMSSTIHVEVTAGTSPADILQMTAKTTRHDLDFDKTVILECFLVLGLERKLRKYERIRDVLNSWDRDDENSLLIMAAEPTDDLGGLDVSAVPRTDDPVSGFTLQLYHSARPGKWSKRFITLLNTGQMFAAKRAECSASDKDSTILCHLSDFDIYKPKDSEAKRNLKPPKKFCYAIKSQQKTVVFPNGENYVHFFCTDDSELADRFYELVHAWRSWYLVNRQISSKTKQKPPQLTFNFDVSRPATSSGHSFVVPETPLLSAGSFMDESDFTRAIEESTKKLALEAQRNKSMARRNTSTATVTPTIRTETNTEFAPEGLLGDAYDKRKEEAATEAKEDAAKAATEKAESPFTEGPNLLNGLTSPVKEKEVEKKPEVPEPKSWFPSAAEHSARFRSESIQQPQQPPRRPVTADASAQPSRKEPGPRKEPGTRKEPPAPLLSFPEPPRSRDGPRTPMDPRACPPRTWVPAPALAALRLLRVVDAVVAVPRPVPVAPVAPAPRVAVAVRLRRTFPLCRHQALMGLTVLDARVREVLTLPTMDLLAVVATLVFTRTLDTRIAIPNATAGPLTTPTNLRTAAARSPWSTTRDKQVTSLTSTEP</sequence>
<dbReference type="Gene3D" id="3.10.20.90">
    <property type="entry name" value="Phosphatidylinositol 3-kinase Catalytic Subunit, Chain A, domain 1"/>
    <property type="match status" value="1"/>
</dbReference>
<feature type="compositionally biased region" description="Basic and acidic residues" evidence="1">
    <location>
        <begin position="23"/>
        <end position="34"/>
    </location>
</feature>